<feature type="transmembrane region" description="Helical" evidence="1">
    <location>
        <begin position="40"/>
        <end position="61"/>
    </location>
</feature>
<organism evidence="2 3">
    <name type="scientific">Rhizobium acidisoli</name>
    <dbReference type="NCBI Taxonomy" id="1538158"/>
    <lineage>
        <taxon>Bacteria</taxon>
        <taxon>Pseudomonadati</taxon>
        <taxon>Pseudomonadota</taxon>
        <taxon>Alphaproteobacteria</taxon>
        <taxon>Hyphomicrobiales</taxon>
        <taxon>Rhizobiaceae</taxon>
        <taxon>Rhizobium/Agrobacterium group</taxon>
        <taxon>Rhizobium</taxon>
    </lineage>
</organism>
<proteinExistence type="predicted"/>
<dbReference type="Proteomes" id="UP000220927">
    <property type="component" value="Chromosome"/>
</dbReference>
<evidence type="ECO:0000313" key="3">
    <source>
        <dbReference type="Proteomes" id="UP000220927"/>
    </source>
</evidence>
<accession>A0AAE5TTQ7</accession>
<dbReference type="EMBL" id="CP034998">
    <property type="protein sequence ID" value="QAS77219.1"/>
    <property type="molecule type" value="Genomic_DNA"/>
</dbReference>
<dbReference type="AlphaFoldDB" id="A0AAE5TTQ7"/>
<protein>
    <submittedName>
        <fullName evidence="2">Uncharacterized protein</fullName>
    </submittedName>
</protein>
<dbReference type="KEGG" id="rad:CO657_03540"/>
<keyword evidence="3" id="KW-1185">Reference proteome</keyword>
<keyword evidence="1" id="KW-0812">Transmembrane</keyword>
<reference evidence="2 3" key="1">
    <citation type="submission" date="2019-01" db="EMBL/GenBank/DDBJ databases">
        <title>Genomic insights into the origins and evolution of symbiotic genes in the Phaseolus vulgaris microsymbionts.</title>
        <authorList>
            <person name="Tong W."/>
        </authorList>
    </citation>
    <scope>NUCLEOTIDE SEQUENCE [LARGE SCALE GENOMIC DNA]</scope>
    <source>
        <strain evidence="2 3">FH23</strain>
    </source>
</reference>
<dbReference type="RefSeq" id="WP_054181539.1">
    <property type="nucleotide sequence ID" value="NZ_CP034998.1"/>
</dbReference>
<keyword evidence="1" id="KW-0472">Membrane</keyword>
<name>A0AAE5TTQ7_9HYPH</name>
<sequence>MKFLWMSFICSLVVGALFGFGAYFLTRGFESAGTGADSSMFSLLSGIGVAATGATAVLAVAKMTLLGRVEVRITSPAGHMFTRILTLFISKRLFYKHFGQTIADNREEVNKALARGDINEADKIARELNIDLCRQILELIVALPASVVGKVWQFAKGEKKGDE</sequence>
<evidence type="ECO:0000256" key="1">
    <source>
        <dbReference type="SAM" id="Phobius"/>
    </source>
</evidence>
<gene>
    <name evidence="2" type="ORF">CO657_03540</name>
</gene>
<evidence type="ECO:0000313" key="2">
    <source>
        <dbReference type="EMBL" id="QAS77219.1"/>
    </source>
</evidence>
<keyword evidence="1" id="KW-1133">Transmembrane helix</keyword>